<name>A0ABS1DC14_9PROT</name>
<evidence type="ECO:0000256" key="2">
    <source>
        <dbReference type="ARBA" id="ARBA00023125"/>
    </source>
</evidence>
<feature type="domain" description="HTH tetR-type" evidence="6">
    <location>
        <begin position="3"/>
        <end position="63"/>
    </location>
</feature>
<dbReference type="PROSITE" id="PS50977">
    <property type="entry name" value="HTH_TETR_2"/>
    <property type="match status" value="1"/>
</dbReference>
<feature type="DNA-binding region" description="H-T-H motif" evidence="4">
    <location>
        <begin position="26"/>
        <end position="45"/>
    </location>
</feature>
<keyword evidence="8" id="KW-1185">Reference proteome</keyword>
<dbReference type="PANTHER" id="PTHR47506">
    <property type="entry name" value="TRANSCRIPTIONAL REGULATORY PROTEIN"/>
    <property type="match status" value="1"/>
</dbReference>
<organism evidence="7 8">
    <name type="scientific">Rhodovibrio sodomensis</name>
    <dbReference type="NCBI Taxonomy" id="1088"/>
    <lineage>
        <taxon>Bacteria</taxon>
        <taxon>Pseudomonadati</taxon>
        <taxon>Pseudomonadota</taxon>
        <taxon>Alphaproteobacteria</taxon>
        <taxon>Rhodospirillales</taxon>
        <taxon>Rhodovibrionaceae</taxon>
        <taxon>Rhodovibrio</taxon>
    </lineage>
</organism>
<evidence type="ECO:0000259" key="6">
    <source>
        <dbReference type="PROSITE" id="PS50977"/>
    </source>
</evidence>
<dbReference type="InterPro" id="IPR001647">
    <property type="entry name" value="HTH_TetR"/>
</dbReference>
<dbReference type="Pfam" id="PF00440">
    <property type="entry name" value="TetR_N"/>
    <property type="match status" value="1"/>
</dbReference>
<evidence type="ECO:0000256" key="3">
    <source>
        <dbReference type="ARBA" id="ARBA00023163"/>
    </source>
</evidence>
<dbReference type="RefSeq" id="WP_242480353.1">
    <property type="nucleotide sequence ID" value="NZ_NRRL01000007.1"/>
</dbReference>
<dbReference type="Gene3D" id="1.10.357.10">
    <property type="entry name" value="Tetracycline Repressor, domain 2"/>
    <property type="match status" value="1"/>
</dbReference>
<evidence type="ECO:0000256" key="1">
    <source>
        <dbReference type="ARBA" id="ARBA00023015"/>
    </source>
</evidence>
<keyword evidence="2 4" id="KW-0238">DNA-binding</keyword>
<dbReference type="SUPFAM" id="SSF46689">
    <property type="entry name" value="Homeodomain-like"/>
    <property type="match status" value="1"/>
</dbReference>
<reference evidence="7 8" key="1">
    <citation type="journal article" date="2020" name="Microorganisms">
        <title>Osmotic Adaptation and Compatible Solute Biosynthesis of Phototrophic Bacteria as Revealed from Genome Analyses.</title>
        <authorList>
            <person name="Imhoff J.F."/>
            <person name="Rahn T."/>
            <person name="Kunzel S."/>
            <person name="Keller A."/>
            <person name="Neulinger S.C."/>
        </authorList>
    </citation>
    <scope>NUCLEOTIDE SEQUENCE [LARGE SCALE GENOMIC DNA]</scope>
    <source>
        <strain evidence="7 8">DSM 9895</strain>
    </source>
</reference>
<feature type="compositionally biased region" description="Basic and acidic residues" evidence="5">
    <location>
        <begin position="188"/>
        <end position="207"/>
    </location>
</feature>
<protein>
    <submittedName>
        <fullName evidence="7">TetR family transcriptional regulator</fullName>
    </submittedName>
</protein>
<dbReference type="SUPFAM" id="SSF48498">
    <property type="entry name" value="Tetracyclin repressor-like, C-terminal domain"/>
    <property type="match status" value="1"/>
</dbReference>
<feature type="region of interest" description="Disordered" evidence="5">
    <location>
        <begin position="182"/>
        <end position="207"/>
    </location>
</feature>
<dbReference type="PRINTS" id="PR00455">
    <property type="entry name" value="HTHTETR"/>
</dbReference>
<comment type="caution">
    <text evidence="7">The sequence shown here is derived from an EMBL/GenBank/DDBJ whole genome shotgun (WGS) entry which is preliminary data.</text>
</comment>
<dbReference type="PANTHER" id="PTHR47506:SF1">
    <property type="entry name" value="HTH-TYPE TRANSCRIPTIONAL REGULATOR YJDC"/>
    <property type="match status" value="1"/>
</dbReference>
<evidence type="ECO:0000256" key="4">
    <source>
        <dbReference type="PROSITE-ProRule" id="PRU00335"/>
    </source>
</evidence>
<keyword evidence="1" id="KW-0805">Transcription regulation</keyword>
<dbReference type="EMBL" id="NRRL01000007">
    <property type="protein sequence ID" value="MBK1667477.1"/>
    <property type="molecule type" value="Genomic_DNA"/>
</dbReference>
<gene>
    <name evidence="7" type="ORF">CKO28_05460</name>
</gene>
<evidence type="ECO:0000256" key="5">
    <source>
        <dbReference type="SAM" id="MobiDB-lite"/>
    </source>
</evidence>
<proteinExistence type="predicted"/>
<dbReference type="InterPro" id="IPR011075">
    <property type="entry name" value="TetR_C"/>
</dbReference>
<dbReference type="Proteomes" id="UP001296873">
    <property type="component" value="Unassembled WGS sequence"/>
</dbReference>
<keyword evidence="3" id="KW-0804">Transcription</keyword>
<dbReference type="Pfam" id="PF16925">
    <property type="entry name" value="TetR_C_13"/>
    <property type="match status" value="1"/>
</dbReference>
<accession>A0ABS1DC14</accession>
<evidence type="ECO:0000313" key="7">
    <source>
        <dbReference type="EMBL" id="MBK1667477.1"/>
    </source>
</evidence>
<dbReference type="InterPro" id="IPR009057">
    <property type="entry name" value="Homeodomain-like_sf"/>
</dbReference>
<dbReference type="InterPro" id="IPR036271">
    <property type="entry name" value="Tet_transcr_reg_TetR-rel_C_sf"/>
</dbReference>
<evidence type="ECO:0000313" key="8">
    <source>
        <dbReference type="Proteomes" id="UP001296873"/>
    </source>
</evidence>
<sequence length="207" mass="22097">MATAKRDLLLETAERLFYAEGFHATGIDRIVQAAGVVRMTLYNHFRSKNALVAAVLARRQARFLAEVDAAIENAPPGRATWALVQAHGAWLATVSPHGCFLMKAAGEFAEHAPEIRDQALAAKRELGGRLADALARDGYPDDGDLAARLMLVLEGANSSVPLFGAEATLRHVRASIAALLATPDDDAPDHGAPETEAPDHTPHKEAP</sequence>